<keyword evidence="2" id="KW-0489">Methyltransferase</keyword>
<keyword evidence="2" id="KW-0808">Transferase</keyword>
<reference evidence="2" key="1">
    <citation type="submission" date="2020-03" db="EMBL/GenBank/DDBJ databases">
        <title>The deep terrestrial virosphere.</title>
        <authorList>
            <person name="Holmfeldt K."/>
            <person name="Nilsson E."/>
            <person name="Simone D."/>
            <person name="Lopez-Fernandez M."/>
            <person name="Wu X."/>
            <person name="de Brujin I."/>
            <person name="Lundin D."/>
            <person name="Andersson A."/>
            <person name="Bertilsson S."/>
            <person name="Dopson M."/>
        </authorList>
    </citation>
    <scope>NUCLEOTIDE SEQUENCE</scope>
    <source>
        <strain evidence="2">MM415A01506</strain>
    </source>
</reference>
<dbReference type="SUPFAM" id="SSF53335">
    <property type="entry name" value="S-adenosyl-L-methionine-dependent methyltransferases"/>
    <property type="match status" value="1"/>
</dbReference>
<dbReference type="InterPro" id="IPR013216">
    <property type="entry name" value="Methyltransf_11"/>
</dbReference>
<evidence type="ECO:0000259" key="1">
    <source>
        <dbReference type="Pfam" id="PF08241"/>
    </source>
</evidence>
<dbReference type="GO" id="GO:0032259">
    <property type="term" value="P:methylation"/>
    <property type="evidence" value="ECO:0007669"/>
    <property type="project" value="UniProtKB-KW"/>
</dbReference>
<dbReference type="EMBL" id="MT142226">
    <property type="protein sequence ID" value="QJA76460.1"/>
    <property type="molecule type" value="Genomic_DNA"/>
</dbReference>
<dbReference type="InterPro" id="IPR029063">
    <property type="entry name" value="SAM-dependent_MTases_sf"/>
</dbReference>
<dbReference type="GO" id="GO:0008757">
    <property type="term" value="F:S-adenosylmethionine-dependent methyltransferase activity"/>
    <property type="evidence" value="ECO:0007669"/>
    <property type="project" value="InterPro"/>
</dbReference>
<proteinExistence type="predicted"/>
<organism evidence="2">
    <name type="scientific">viral metagenome</name>
    <dbReference type="NCBI Taxonomy" id="1070528"/>
    <lineage>
        <taxon>unclassified sequences</taxon>
        <taxon>metagenomes</taxon>
        <taxon>organismal metagenomes</taxon>
    </lineage>
</organism>
<evidence type="ECO:0000313" key="2">
    <source>
        <dbReference type="EMBL" id="QJA76460.1"/>
    </source>
</evidence>
<feature type="domain" description="Methyltransferase type 11" evidence="1">
    <location>
        <begin position="33"/>
        <end position="113"/>
    </location>
</feature>
<sequence length="189" mass="21358">MITIAPEPRNDRHNEFWTWFGDFVKIEGIESMLEIGCGDGANSELVGRYTGIDRDVGSVSTGMRKYPGIHLIHGDWLSISEDELHNGYDLVLAAGVVERCPHYREFIKKAVGVGAPWTIITFWHGLDEDCDRMMTRGGPGPGWSYDNHYSERVLLGWLAENGYGERHEMQTFPSARRGQEECALIIRGE</sequence>
<name>A0A6M3K276_9ZZZZ</name>
<accession>A0A6M3K276</accession>
<protein>
    <submittedName>
        <fullName evidence="2">Putative methyltransferase</fullName>
    </submittedName>
</protein>
<dbReference type="Pfam" id="PF08241">
    <property type="entry name" value="Methyltransf_11"/>
    <property type="match status" value="1"/>
</dbReference>
<gene>
    <name evidence="2" type="ORF">MM415A01506_0009</name>
</gene>
<dbReference type="CDD" id="cd02440">
    <property type="entry name" value="AdoMet_MTases"/>
    <property type="match status" value="1"/>
</dbReference>
<dbReference type="AlphaFoldDB" id="A0A6M3K276"/>
<dbReference type="Gene3D" id="3.40.50.150">
    <property type="entry name" value="Vaccinia Virus protein VP39"/>
    <property type="match status" value="1"/>
</dbReference>